<dbReference type="Proteomes" id="UP001303160">
    <property type="component" value="Unassembled WGS sequence"/>
</dbReference>
<protein>
    <recommendedName>
        <fullName evidence="4">DNA mismatch repair protein S5 domain-containing protein</fullName>
    </recommendedName>
</protein>
<dbReference type="Gene3D" id="3.30.230.10">
    <property type="match status" value="1"/>
</dbReference>
<feature type="region of interest" description="Disordered" evidence="3">
    <location>
        <begin position="596"/>
        <end position="617"/>
    </location>
</feature>
<gene>
    <name evidence="5" type="ORF">QBC40DRAFT_333429</name>
</gene>
<dbReference type="SMART" id="SM01340">
    <property type="entry name" value="DNA_mis_repair"/>
    <property type="match status" value="1"/>
</dbReference>
<organism evidence="5 6">
    <name type="scientific">Triangularia verruculosa</name>
    <dbReference type="NCBI Taxonomy" id="2587418"/>
    <lineage>
        <taxon>Eukaryota</taxon>
        <taxon>Fungi</taxon>
        <taxon>Dikarya</taxon>
        <taxon>Ascomycota</taxon>
        <taxon>Pezizomycotina</taxon>
        <taxon>Sordariomycetes</taxon>
        <taxon>Sordariomycetidae</taxon>
        <taxon>Sordariales</taxon>
        <taxon>Podosporaceae</taxon>
        <taxon>Triangularia</taxon>
    </lineage>
</organism>
<reference evidence="5" key="1">
    <citation type="journal article" date="2023" name="Mol. Phylogenet. Evol.">
        <title>Genome-scale phylogeny and comparative genomics of the fungal order Sordariales.</title>
        <authorList>
            <person name="Hensen N."/>
            <person name="Bonometti L."/>
            <person name="Westerberg I."/>
            <person name="Brannstrom I.O."/>
            <person name="Guillou S."/>
            <person name="Cros-Aarteil S."/>
            <person name="Calhoun S."/>
            <person name="Haridas S."/>
            <person name="Kuo A."/>
            <person name="Mondo S."/>
            <person name="Pangilinan J."/>
            <person name="Riley R."/>
            <person name="LaButti K."/>
            <person name="Andreopoulos B."/>
            <person name="Lipzen A."/>
            <person name="Chen C."/>
            <person name="Yan M."/>
            <person name="Daum C."/>
            <person name="Ng V."/>
            <person name="Clum A."/>
            <person name="Steindorff A."/>
            <person name="Ohm R.A."/>
            <person name="Martin F."/>
            <person name="Silar P."/>
            <person name="Natvig D.O."/>
            <person name="Lalanne C."/>
            <person name="Gautier V."/>
            <person name="Ament-Velasquez S.L."/>
            <person name="Kruys A."/>
            <person name="Hutchinson M.I."/>
            <person name="Powell A.J."/>
            <person name="Barry K."/>
            <person name="Miller A.N."/>
            <person name="Grigoriev I.V."/>
            <person name="Debuchy R."/>
            <person name="Gladieux P."/>
            <person name="Hiltunen Thoren M."/>
            <person name="Johannesson H."/>
        </authorList>
    </citation>
    <scope>NUCLEOTIDE SEQUENCE</scope>
    <source>
        <strain evidence="5">CBS 315.58</strain>
    </source>
</reference>
<evidence type="ECO:0000259" key="4">
    <source>
        <dbReference type="SMART" id="SM01340"/>
    </source>
</evidence>
<evidence type="ECO:0000313" key="5">
    <source>
        <dbReference type="EMBL" id="KAK4197491.1"/>
    </source>
</evidence>
<evidence type="ECO:0000256" key="3">
    <source>
        <dbReference type="SAM" id="MobiDB-lite"/>
    </source>
</evidence>
<comment type="similarity">
    <text evidence="1">Belongs to the DNA mismatch repair MutL/HexB family.</text>
</comment>
<name>A0AAN6XDE8_9PEZI</name>
<accession>A0AAN6XDE8</accession>
<dbReference type="GO" id="GO:0016887">
    <property type="term" value="F:ATP hydrolysis activity"/>
    <property type="evidence" value="ECO:0007669"/>
    <property type="project" value="InterPro"/>
</dbReference>
<feature type="region of interest" description="Disordered" evidence="3">
    <location>
        <begin position="374"/>
        <end position="489"/>
    </location>
</feature>
<dbReference type="PANTHER" id="PTHR10073">
    <property type="entry name" value="DNA MISMATCH REPAIR PROTEIN MLH, PMS, MUTL"/>
    <property type="match status" value="1"/>
</dbReference>
<dbReference type="GO" id="GO:0032389">
    <property type="term" value="C:MutLalpha complex"/>
    <property type="evidence" value="ECO:0007669"/>
    <property type="project" value="TreeGrafter"/>
</dbReference>
<comment type="caution">
    <text evidence="5">The sequence shown here is derived from an EMBL/GenBank/DDBJ whole genome shotgun (WGS) entry which is preliminary data.</text>
</comment>
<feature type="compositionally biased region" description="Basic and acidic residues" evidence="3">
    <location>
        <begin position="665"/>
        <end position="676"/>
    </location>
</feature>
<feature type="domain" description="DNA mismatch repair protein S5" evidence="4">
    <location>
        <begin position="217"/>
        <end position="355"/>
    </location>
</feature>
<dbReference type="Pfam" id="PF13589">
    <property type="entry name" value="HATPase_c_3"/>
    <property type="match status" value="1"/>
</dbReference>
<dbReference type="AlphaFoldDB" id="A0AAN6XDE8"/>
<evidence type="ECO:0000256" key="1">
    <source>
        <dbReference type="ARBA" id="ARBA00006082"/>
    </source>
</evidence>
<dbReference type="InterPro" id="IPR036890">
    <property type="entry name" value="HATPase_C_sf"/>
</dbReference>
<dbReference type="EMBL" id="MU863962">
    <property type="protein sequence ID" value="KAK4197491.1"/>
    <property type="molecule type" value="Genomic_DNA"/>
</dbReference>
<feature type="region of interest" description="Disordered" evidence="3">
    <location>
        <begin position="636"/>
        <end position="739"/>
    </location>
</feature>
<evidence type="ECO:0000313" key="6">
    <source>
        <dbReference type="Proteomes" id="UP001303160"/>
    </source>
</evidence>
<evidence type="ECO:0000256" key="2">
    <source>
        <dbReference type="ARBA" id="ARBA00022763"/>
    </source>
</evidence>
<dbReference type="Gene3D" id="3.30.565.10">
    <property type="entry name" value="Histidine kinase-like ATPase, C-terminal domain"/>
    <property type="match status" value="1"/>
</dbReference>
<feature type="compositionally biased region" description="Basic and acidic residues" evidence="3">
    <location>
        <begin position="828"/>
        <end position="838"/>
    </location>
</feature>
<feature type="region of interest" description="Disordered" evidence="3">
    <location>
        <begin position="511"/>
        <end position="565"/>
    </location>
</feature>
<dbReference type="GO" id="GO:0140664">
    <property type="term" value="F:ATP-dependent DNA damage sensor activity"/>
    <property type="evidence" value="ECO:0007669"/>
    <property type="project" value="InterPro"/>
</dbReference>
<dbReference type="InterPro" id="IPR038973">
    <property type="entry name" value="MutL/Mlh/Pms-like"/>
</dbReference>
<dbReference type="SUPFAM" id="SSF54211">
    <property type="entry name" value="Ribosomal protein S5 domain 2-like"/>
    <property type="match status" value="1"/>
</dbReference>
<sequence>MPISALPNDTSQRIGSTLNITSAVLVLKEVLDNALDSGAQAVHVTVSSNTVDKIEVKDNGSGISSIDFDALGRPSHTSKLSSFEGLDKIGGKSLGFRGTALASINSLATVHVVTRTGNETPQMIRLADGGGVALKSVHAAEQGTTVTVTNIFSNYPVRARIAKKPAEISKNIERMRQLVQAYAFARHPLRIHFTILQHPQQCLKISPRPDKNIMETAAQIFGVQKASQCFVQNWPDGTDPGTYLKKDSIRRHVFEAILMKPNAEHGKLPKGLFFSVDSRPISATRGIGRKLATVLRECLRRSNCPLSLEGVPKDVFICLNIRCTPGGYDVNIEPSKEDVLFMQEDQLIADYETFLETEQGEGDSEGVEKLQAQYRTGRSDGQEEDWPEGPESSSIAHTHRQHMTPQIRPSQLQHDRERDDANVCISDDHGDYEPSGASSWTVDMSAPVDDSDEDNVEGSQNEITPTAYSLPRDERDAEIRSPEQDDQLLEPQTAIVHDAMAGLNPWSIAAMGSLNRRPPSSGPLRNQQFHDQEPTPSNTPPGAEAMRVSNRGQPRQRELRAVRPNPRFKLPVLRLTPSPSLEKERVDLLSLGRNRYTLGSSTQRGPHAPRRADPCGPEELTTVVRSSRNHIARELGISLDEIPMPSRTISDAMSRIPSGPKRQTRQHDDRASRRDSNANIVADVNDHLDQDTDNFSATTDFDSSENTDSDDQSDVGGAATITRTQQHSNRDIINRNREEWPPIGKRFNRKLTQATLPFASNTRNTESHTGGVTGPVTTGLIARSQYNPRTTAAEALTPEFSLNPNRQMNEEDLGGVPSLQRFVASRSGQRERHVKDSEGEGEQVARFNRRHLGASNHDNSGDPQKRAAVGRNLNTRSQLPLEIPGYERHAPRLIINTLESTFIWSLWGQKFTARNAENGPASVPQHLRGPCSQWDTAGLAQLKKLLRRLAPTTEWTLHPKNPQERNDMRDLGRQWVKEMGLELQS</sequence>
<feature type="region of interest" description="Disordered" evidence="3">
    <location>
        <begin position="852"/>
        <end position="873"/>
    </location>
</feature>
<dbReference type="GO" id="GO:0061982">
    <property type="term" value="P:meiosis I cell cycle process"/>
    <property type="evidence" value="ECO:0007669"/>
    <property type="project" value="UniProtKB-ARBA"/>
</dbReference>
<proteinExistence type="inferred from homology"/>
<reference evidence="5" key="2">
    <citation type="submission" date="2023-05" db="EMBL/GenBank/DDBJ databases">
        <authorList>
            <consortium name="Lawrence Berkeley National Laboratory"/>
            <person name="Steindorff A."/>
            <person name="Hensen N."/>
            <person name="Bonometti L."/>
            <person name="Westerberg I."/>
            <person name="Brannstrom I.O."/>
            <person name="Guillou S."/>
            <person name="Cros-Aarteil S."/>
            <person name="Calhoun S."/>
            <person name="Haridas S."/>
            <person name="Kuo A."/>
            <person name="Mondo S."/>
            <person name="Pangilinan J."/>
            <person name="Riley R."/>
            <person name="Labutti K."/>
            <person name="Andreopoulos B."/>
            <person name="Lipzen A."/>
            <person name="Chen C."/>
            <person name="Yanf M."/>
            <person name="Daum C."/>
            <person name="Ng V."/>
            <person name="Clum A."/>
            <person name="Ohm R."/>
            <person name="Martin F."/>
            <person name="Silar P."/>
            <person name="Natvig D."/>
            <person name="Lalanne C."/>
            <person name="Gautier V."/>
            <person name="Ament-Velasquez S.L."/>
            <person name="Kruys A."/>
            <person name="Hutchinson M.I."/>
            <person name="Powell A.J."/>
            <person name="Barry K."/>
            <person name="Miller A.N."/>
            <person name="Grigoriev I.V."/>
            <person name="Debuchy R."/>
            <person name="Gladieux P."/>
            <person name="Thoren M.H."/>
            <person name="Johannesson H."/>
        </authorList>
    </citation>
    <scope>NUCLEOTIDE SEQUENCE</scope>
    <source>
        <strain evidence="5">CBS 315.58</strain>
    </source>
</reference>
<dbReference type="GO" id="GO:0006298">
    <property type="term" value="P:mismatch repair"/>
    <property type="evidence" value="ECO:0007669"/>
    <property type="project" value="InterPro"/>
</dbReference>
<dbReference type="NCBIfam" id="TIGR00585">
    <property type="entry name" value="mutl"/>
    <property type="match status" value="1"/>
</dbReference>
<feature type="compositionally biased region" description="Basic and acidic residues" evidence="3">
    <location>
        <begin position="471"/>
        <end position="483"/>
    </location>
</feature>
<feature type="compositionally biased region" description="Acidic residues" evidence="3">
    <location>
        <begin position="702"/>
        <end position="713"/>
    </location>
</feature>
<feature type="compositionally biased region" description="Basic and acidic residues" evidence="3">
    <location>
        <begin position="413"/>
        <end position="432"/>
    </location>
</feature>
<feature type="region of interest" description="Disordered" evidence="3">
    <location>
        <begin position="824"/>
        <end position="843"/>
    </location>
</feature>
<dbReference type="InterPro" id="IPR020568">
    <property type="entry name" value="Ribosomal_Su5_D2-typ_SF"/>
</dbReference>
<feature type="compositionally biased region" description="Polar residues" evidence="3">
    <location>
        <begin position="457"/>
        <end position="467"/>
    </location>
</feature>
<dbReference type="InterPro" id="IPR014721">
    <property type="entry name" value="Ribsml_uS5_D2-typ_fold_subgr"/>
</dbReference>
<dbReference type="InterPro" id="IPR002099">
    <property type="entry name" value="MutL/Mlh/PMS"/>
</dbReference>
<dbReference type="InterPro" id="IPR013507">
    <property type="entry name" value="DNA_mismatch_S5_2-like"/>
</dbReference>
<feature type="compositionally biased region" description="Basic and acidic residues" evidence="3">
    <location>
        <begin position="728"/>
        <end position="739"/>
    </location>
</feature>
<feature type="compositionally biased region" description="Polar residues" evidence="3">
    <location>
        <begin position="403"/>
        <end position="412"/>
    </location>
</feature>
<keyword evidence="6" id="KW-1185">Reference proteome</keyword>
<keyword evidence="2" id="KW-0227">DNA damage</keyword>
<dbReference type="SUPFAM" id="SSF55874">
    <property type="entry name" value="ATPase domain of HSP90 chaperone/DNA topoisomerase II/histidine kinase"/>
    <property type="match status" value="1"/>
</dbReference>
<dbReference type="GO" id="GO:0005524">
    <property type="term" value="F:ATP binding"/>
    <property type="evidence" value="ECO:0007669"/>
    <property type="project" value="InterPro"/>
</dbReference>
<dbReference type="PANTHER" id="PTHR10073:SF41">
    <property type="entry name" value="MISMATCH REPAIR PROTEIN, PUTATIVE (AFU_ORTHOLOGUE AFUA_8G05820)-RELATED"/>
    <property type="match status" value="1"/>
</dbReference>
<dbReference type="GO" id="GO:0030983">
    <property type="term" value="F:mismatched DNA binding"/>
    <property type="evidence" value="ECO:0007669"/>
    <property type="project" value="InterPro"/>
</dbReference>